<name>A0ABV7IVW2_9SPHN</name>
<dbReference type="Proteomes" id="UP001595604">
    <property type="component" value="Unassembled WGS sequence"/>
</dbReference>
<comment type="caution">
    <text evidence="2">The sequence shown here is derived from an EMBL/GenBank/DDBJ whole genome shotgun (WGS) entry which is preliminary data.</text>
</comment>
<keyword evidence="1" id="KW-1133">Transmembrane helix</keyword>
<feature type="transmembrane region" description="Helical" evidence="1">
    <location>
        <begin position="20"/>
        <end position="40"/>
    </location>
</feature>
<evidence type="ECO:0000256" key="1">
    <source>
        <dbReference type="SAM" id="Phobius"/>
    </source>
</evidence>
<dbReference type="PIRSF" id="PIRSF011386">
    <property type="entry name" value="FixH"/>
    <property type="match status" value="1"/>
</dbReference>
<evidence type="ECO:0000313" key="3">
    <source>
        <dbReference type="Proteomes" id="UP001595604"/>
    </source>
</evidence>
<keyword evidence="1" id="KW-0812">Transmembrane</keyword>
<keyword evidence="1" id="KW-0472">Membrane</keyword>
<keyword evidence="3" id="KW-1185">Reference proteome</keyword>
<dbReference type="RefSeq" id="WP_379510770.1">
    <property type="nucleotide sequence ID" value="NZ_JBHRTQ010000013.1"/>
</dbReference>
<evidence type="ECO:0000313" key="2">
    <source>
        <dbReference type="EMBL" id="MFC3175391.1"/>
    </source>
</evidence>
<proteinExistence type="predicted"/>
<dbReference type="Pfam" id="PF05751">
    <property type="entry name" value="FixH"/>
    <property type="match status" value="1"/>
</dbReference>
<dbReference type="InterPro" id="IPR008620">
    <property type="entry name" value="FixH"/>
</dbReference>
<gene>
    <name evidence="2" type="ORF">ACFOD9_14110</name>
</gene>
<dbReference type="InterPro" id="IPR018037">
    <property type="entry name" value="FixH_proteobacterial"/>
</dbReference>
<sequence length="155" mass="16857">MSSGNPGKPVRPFTGRHMALIMVAFFGVVIAVNVTMARLATSTFTGVVVENSYVASQHFNRWLDEARREDALGWRAQAVRDGDGHVRVTLAGAPAGAAVRGDAWHPLGRAPDHELRFVPDGAGFRSVEPLAPGRWRIRLDVSAGGQRWRTEDMVG</sequence>
<dbReference type="EMBL" id="JBHRTQ010000013">
    <property type="protein sequence ID" value="MFC3175391.1"/>
    <property type="molecule type" value="Genomic_DNA"/>
</dbReference>
<organism evidence="2 3">
    <name type="scientific">Novosphingobium bradum</name>
    <dbReference type="NCBI Taxonomy" id="1737444"/>
    <lineage>
        <taxon>Bacteria</taxon>
        <taxon>Pseudomonadati</taxon>
        <taxon>Pseudomonadota</taxon>
        <taxon>Alphaproteobacteria</taxon>
        <taxon>Sphingomonadales</taxon>
        <taxon>Sphingomonadaceae</taxon>
        <taxon>Novosphingobium</taxon>
    </lineage>
</organism>
<protein>
    <submittedName>
        <fullName evidence="2">FixH family protein</fullName>
    </submittedName>
</protein>
<reference evidence="3" key="1">
    <citation type="journal article" date="2019" name="Int. J. Syst. Evol. Microbiol.">
        <title>The Global Catalogue of Microorganisms (GCM) 10K type strain sequencing project: providing services to taxonomists for standard genome sequencing and annotation.</title>
        <authorList>
            <consortium name="The Broad Institute Genomics Platform"/>
            <consortium name="The Broad Institute Genome Sequencing Center for Infectious Disease"/>
            <person name="Wu L."/>
            <person name="Ma J."/>
        </authorList>
    </citation>
    <scope>NUCLEOTIDE SEQUENCE [LARGE SCALE GENOMIC DNA]</scope>
    <source>
        <strain evidence="3">KCTC 42984</strain>
    </source>
</reference>
<accession>A0ABV7IVW2</accession>